<accession>A0A8H4X0J0</accession>
<gene>
    <name evidence="2" type="ORF">FGADI_3721</name>
</gene>
<feature type="region of interest" description="Disordered" evidence="1">
    <location>
        <begin position="1"/>
        <end position="27"/>
    </location>
</feature>
<evidence type="ECO:0000256" key="1">
    <source>
        <dbReference type="SAM" id="MobiDB-lite"/>
    </source>
</evidence>
<reference evidence="2" key="1">
    <citation type="journal article" date="2020" name="BMC Genomics">
        <title>Correction to: Identification and distribution of gene clusters required for synthesis of sphingolipid metabolism inhibitors in diverse species of the filamentous fungus Fusarium.</title>
        <authorList>
            <person name="Kim H.S."/>
            <person name="Lohmar J.M."/>
            <person name="Busman M."/>
            <person name="Brown D.W."/>
            <person name="Naumann T.A."/>
            <person name="Divon H.H."/>
            <person name="Lysoe E."/>
            <person name="Uhlig S."/>
            <person name="Proctor R.H."/>
        </authorList>
    </citation>
    <scope>NUCLEOTIDE SEQUENCE</scope>
    <source>
        <strain evidence="2">NRRL 45417</strain>
    </source>
</reference>
<sequence>MFEDEEFTTSDMDEALEDEDEMEDTPRASRHIYLTSIGVRSLQPINGPRRMDFGIIKLWQRGKLAAYHDKPALERIWVAAAWRLPWIIHSPESIPHISFAETGLVSISSSTAEALGMPQLAALPSGVLQLIGAYSRESLVWNHPAIKSRAEEFSRFDENMPKDDDMQYRLEIVKKWHRGQDADLDENPPKSGVFRVTLDLHGLLDIERLPDWPEYKSCRSRIHKYFFIGSPEAQRTLVYIKFGHARMRLDPSTPRPLQFWDIPSPHTNKLVVLLKPWFTEFSYNRTLDLRNITGITFFYYQGTLMGLHAHTLRAPTAMSTVEDFLSDYGHGLAWITTKLAGDFSIGPNYDPEDQNFLFQGTPTVLVHNTPGKGGITLFGLAGDEPQETLPAPRFRFISLSPDQLTHGGNAISVDVSLKGAVRIHIFKDSVTECLRGFLLDYENGAQRTAGQCRVGVDSVTVCHKPVSFCYRQVRRGGL</sequence>
<name>A0A8H4X0J0_9HYPO</name>
<proteinExistence type="predicted"/>
<dbReference type="EMBL" id="JABFAI010000083">
    <property type="protein sequence ID" value="KAF4956569.1"/>
    <property type="molecule type" value="Genomic_DNA"/>
</dbReference>
<feature type="compositionally biased region" description="Acidic residues" evidence="1">
    <location>
        <begin position="1"/>
        <end position="23"/>
    </location>
</feature>
<evidence type="ECO:0000313" key="2">
    <source>
        <dbReference type="EMBL" id="KAF4956569.1"/>
    </source>
</evidence>
<keyword evidence="3" id="KW-1185">Reference proteome</keyword>
<dbReference type="AlphaFoldDB" id="A0A8H4X0J0"/>
<dbReference type="OrthoDB" id="4763081at2759"/>
<evidence type="ECO:0000313" key="3">
    <source>
        <dbReference type="Proteomes" id="UP000604273"/>
    </source>
</evidence>
<reference evidence="2" key="2">
    <citation type="submission" date="2020-05" db="EMBL/GenBank/DDBJ databases">
        <authorList>
            <person name="Kim H.-S."/>
            <person name="Proctor R.H."/>
            <person name="Brown D.W."/>
        </authorList>
    </citation>
    <scope>NUCLEOTIDE SEQUENCE</scope>
    <source>
        <strain evidence="2">NRRL 45417</strain>
    </source>
</reference>
<dbReference type="Proteomes" id="UP000604273">
    <property type="component" value="Unassembled WGS sequence"/>
</dbReference>
<comment type="caution">
    <text evidence="2">The sequence shown here is derived from an EMBL/GenBank/DDBJ whole genome shotgun (WGS) entry which is preliminary data.</text>
</comment>
<protein>
    <submittedName>
        <fullName evidence="2">Uncharacterized protein</fullName>
    </submittedName>
</protein>
<organism evidence="2 3">
    <name type="scientific">Fusarium gaditjirri</name>
    <dbReference type="NCBI Taxonomy" id="282569"/>
    <lineage>
        <taxon>Eukaryota</taxon>
        <taxon>Fungi</taxon>
        <taxon>Dikarya</taxon>
        <taxon>Ascomycota</taxon>
        <taxon>Pezizomycotina</taxon>
        <taxon>Sordariomycetes</taxon>
        <taxon>Hypocreomycetidae</taxon>
        <taxon>Hypocreales</taxon>
        <taxon>Nectriaceae</taxon>
        <taxon>Fusarium</taxon>
        <taxon>Fusarium nisikadoi species complex</taxon>
    </lineage>
</organism>